<reference evidence="2" key="2">
    <citation type="journal article" date="2015" name="Fish Shellfish Immunol.">
        <title>Early steps in the European eel (Anguilla anguilla)-Vibrio vulnificus interaction in the gills: Role of the RtxA13 toxin.</title>
        <authorList>
            <person name="Callol A."/>
            <person name="Pajuelo D."/>
            <person name="Ebbesson L."/>
            <person name="Teles M."/>
            <person name="MacKenzie S."/>
            <person name="Amaro C."/>
        </authorList>
    </citation>
    <scope>NUCLEOTIDE SEQUENCE</scope>
</reference>
<organism evidence="2">
    <name type="scientific">Anguilla anguilla</name>
    <name type="common">European freshwater eel</name>
    <name type="synonym">Muraena anguilla</name>
    <dbReference type="NCBI Taxonomy" id="7936"/>
    <lineage>
        <taxon>Eukaryota</taxon>
        <taxon>Metazoa</taxon>
        <taxon>Chordata</taxon>
        <taxon>Craniata</taxon>
        <taxon>Vertebrata</taxon>
        <taxon>Euteleostomi</taxon>
        <taxon>Actinopterygii</taxon>
        <taxon>Neopterygii</taxon>
        <taxon>Teleostei</taxon>
        <taxon>Anguilliformes</taxon>
        <taxon>Anguillidae</taxon>
        <taxon>Anguilla</taxon>
    </lineage>
</organism>
<name>A0A0E9TM40_ANGAN</name>
<protein>
    <submittedName>
        <fullName evidence="2">Uncharacterized protein</fullName>
    </submittedName>
</protein>
<evidence type="ECO:0000313" key="2">
    <source>
        <dbReference type="EMBL" id="JAH53925.1"/>
    </source>
</evidence>
<feature type="signal peptide" evidence="1">
    <location>
        <begin position="1"/>
        <end position="23"/>
    </location>
</feature>
<feature type="chain" id="PRO_5002432742" evidence="1">
    <location>
        <begin position="24"/>
        <end position="48"/>
    </location>
</feature>
<dbReference type="EMBL" id="GBXM01054652">
    <property type="protein sequence ID" value="JAH53925.1"/>
    <property type="molecule type" value="Transcribed_RNA"/>
</dbReference>
<keyword evidence="1" id="KW-0732">Signal</keyword>
<dbReference type="AlphaFoldDB" id="A0A0E9TM40"/>
<reference evidence="2" key="1">
    <citation type="submission" date="2014-11" db="EMBL/GenBank/DDBJ databases">
        <authorList>
            <person name="Amaro Gonzalez C."/>
        </authorList>
    </citation>
    <scope>NUCLEOTIDE SEQUENCE</scope>
</reference>
<proteinExistence type="predicted"/>
<evidence type="ECO:0000256" key="1">
    <source>
        <dbReference type="SAM" id="SignalP"/>
    </source>
</evidence>
<sequence length="48" mass="5506">MLHCCCCPIMLLIIIASLDRGWCLCVSQQNICVLRKPKCSIRVYTCLF</sequence>
<accession>A0A0E9TM40</accession>